<dbReference type="InterPro" id="IPR038606">
    <property type="entry name" value="To_sf"/>
</dbReference>
<proteinExistence type="inferred from homology"/>
<evidence type="ECO:0000256" key="4">
    <source>
        <dbReference type="SAM" id="SignalP"/>
    </source>
</evidence>
<keyword evidence="1 4" id="KW-0732">Signal</keyword>
<feature type="chain" id="PRO_5040259970" description="Circadian clock-controlled protein" evidence="4">
    <location>
        <begin position="23"/>
        <end position="260"/>
    </location>
</feature>
<dbReference type="EMBL" id="OU963868">
    <property type="protein sequence ID" value="CAH0393933.1"/>
    <property type="molecule type" value="Genomic_DNA"/>
</dbReference>
<dbReference type="InterPro" id="IPR010562">
    <property type="entry name" value="Haemolymph_juvenile_hormone-bd"/>
</dbReference>
<evidence type="ECO:0000313" key="6">
    <source>
        <dbReference type="Proteomes" id="UP001152759"/>
    </source>
</evidence>
<dbReference type="GO" id="GO:0007623">
    <property type="term" value="P:circadian rhythm"/>
    <property type="evidence" value="ECO:0007669"/>
    <property type="project" value="UniProtKB-ARBA"/>
</dbReference>
<dbReference type="OrthoDB" id="8185902at2759"/>
<dbReference type="FunFam" id="3.15.10.30:FF:000001">
    <property type="entry name" value="Takeout-like protein 1"/>
    <property type="match status" value="1"/>
</dbReference>
<evidence type="ECO:0000256" key="2">
    <source>
        <dbReference type="ARBA" id="ARBA00023108"/>
    </source>
</evidence>
<dbReference type="Pfam" id="PF06585">
    <property type="entry name" value="JHBP"/>
    <property type="match status" value="1"/>
</dbReference>
<dbReference type="Gene3D" id="3.15.10.30">
    <property type="entry name" value="Haemolymph juvenile hormone binding protein"/>
    <property type="match status" value="1"/>
</dbReference>
<name>A0A9P0F9K8_BEMTA</name>
<feature type="signal peptide" evidence="4">
    <location>
        <begin position="1"/>
        <end position="22"/>
    </location>
</feature>
<evidence type="ECO:0008006" key="7">
    <source>
        <dbReference type="Google" id="ProtNLM"/>
    </source>
</evidence>
<dbReference type="PANTHER" id="PTHR11008">
    <property type="entry name" value="PROTEIN TAKEOUT-LIKE PROTEIN"/>
    <property type="match status" value="1"/>
</dbReference>
<protein>
    <recommendedName>
        <fullName evidence="7">Circadian clock-controlled protein</fullName>
    </recommendedName>
</protein>
<sequence length="260" mass="28911">MNSYNLHARLFVLFTGYVVCQAASPGSPVTSKNIPPYIKQCREADPKLSECIIQAVNHLRPYLVRGIPDIQLPSVEPFRMEPFSLALATGPDGYKITLRDIDLRGASNFTITKLKLSRGSQPFEAKIRIPALVMDSHYSSSGVLIVIPASGNGTFHADFGDILATVKGYMSTVKEERTKRDYFHLDKLDLDLNIKKARMSVSKVFNNNKILVEATNLFLEANGQEVLQAMMPQLRGKLSNVFKGIVNQLLSNVPRDVMVI</sequence>
<comment type="similarity">
    <text evidence="3">Belongs to the TO family.</text>
</comment>
<organism evidence="5 6">
    <name type="scientific">Bemisia tabaci</name>
    <name type="common">Sweetpotato whitefly</name>
    <name type="synonym">Aleurodes tabaci</name>
    <dbReference type="NCBI Taxonomy" id="7038"/>
    <lineage>
        <taxon>Eukaryota</taxon>
        <taxon>Metazoa</taxon>
        <taxon>Ecdysozoa</taxon>
        <taxon>Arthropoda</taxon>
        <taxon>Hexapoda</taxon>
        <taxon>Insecta</taxon>
        <taxon>Pterygota</taxon>
        <taxon>Neoptera</taxon>
        <taxon>Paraneoptera</taxon>
        <taxon>Hemiptera</taxon>
        <taxon>Sternorrhyncha</taxon>
        <taxon>Aleyrodoidea</taxon>
        <taxon>Aleyrodidae</taxon>
        <taxon>Aleyrodinae</taxon>
        <taxon>Bemisia</taxon>
    </lineage>
</organism>
<reference evidence="5" key="1">
    <citation type="submission" date="2021-12" db="EMBL/GenBank/DDBJ databases">
        <authorList>
            <person name="King R."/>
        </authorList>
    </citation>
    <scope>NUCLEOTIDE SEQUENCE</scope>
</reference>
<keyword evidence="2" id="KW-0090">Biological rhythms</keyword>
<evidence type="ECO:0000256" key="1">
    <source>
        <dbReference type="ARBA" id="ARBA00022729"/>
    </source>
</evidence>
<accession>A0A9P0F9K8</accession>
<keyword evidence="6" id="KW-1185">Reference proteome</keyword>
<dbReference type="GO" id="GO:0005615">
    <property type="term" value="C:extracellular space"/>
    <property type="evidence" value="ECO:0007669"/>
    <property type="project" value="TreeGrafter"/>
</dbReference>
<dbReference type="SMART" id="SM00700">
    <property type="entry name" value="JHBP"/>
    <property type="match status" value="1"/>
</dbReference>
<evidence type="ECO:0000256" key="3">
    <source>
        <dbReference type="ARBA" id="ARBA00060902"/>
    </source>
</evidence>
<dbReference type="Proteomes" id="UP001152759">
    <property type="component" value="Chromosome 7"/>
</dbReference>
<dbReference type="KEGG" id="btab:109039388"/>
<dbReference type="PANTHER" id="PTHR11008:SF41">
    <property type="entry name" value="RE70318P"/>
    <property type="match status" value="1"/>
</dbReference>
<gene>
    <name evidence="5" type="ORF">BEMITA_LOCUS12284</name>
</gene>
<evidence type="ECO:0000313" key="5">
    <source>
        <dbReference type="EMBL" id="CAH0393933.1"/>
    </source>
</evidence>
<dbReference type="AlphaFoldDB" id="A0A9P0F9K8"/>